<proteinExistence type="predicted"/>
<accession>S9SQT8</accession>
<dbReference type="SMART" id="SM00347">
    <property type="entry name" value="HTH_MARR"/>
    <property type="match status" value="1"/>
</dbReference>
<keyword evidence="1" id="KW-0238">DNA-binding</keyword>
<dbReference type="GO" id="GO:0003700">
    <property type="term" value="F:DNA-binding transcription factor activity"/>
    <property type="evidence" value="ECO:0007669"/>
    <property type="project" value="InterPro"/>
</dbReference>
<dbReference type="InterPro" id="IPR039422">
    <property type="entry name" value="MarR/SlyA-like"/>
</dbReference>
<dbReference type="GO" id="GO:0003677">
    <property type="term" value="F:DNA binding"/>
    <property type="evidence" value="ECO:0007669"/>
    <property type="project" value="UniProtKB-KW"/>
</dbReference>
<gene>
    <name evidence="3" type="ORF">PAALTS15_11910</name>
</gene>
<dbReference type="PANTHER" id="PTHR33164:SF43">
    <property type="entry name" value="HTH-TYPE TRANSCRIPTIONAL REPRESSOR YETL"/>
    <property type="match status" value="1"/>
</dbReference>
<dbReference type="PATRIC" id="fig|1117108.3.peg.2468"/>
<name>S9SQT8_PAEAL</name>
<dbReference type="RefSeq" id="WP_021259772.1">
    <property type="nucleotide sequence ID" value="NZ_ATMT01000047.1"/>
</dbReference>
<dbReference type="InterPro" id="IPR036388">
    <property type="entry name" value="WH-like_DNA-bd_sf"/>
</dbReference>
<organism evidence="3 4">
    <name type="scientific">Paenibacillus alvei TS-15</name>
    <dbReference type="NCBI Taxonomy" id="1117108"/>
    <lineage>
        <taxon>Bacteria</taxon>
        <taxon>Bacillati</taxon>
        <taxon>Bacillota</taxon>
        <taxon>Bacilli</taxon>
        <taxon>Bacillales</taxon>
        <taxon>Paenibacillaceae</taxon>
        <taxon>Paenibacillus</taxon>
    </lineage>
</organism>
<comment type="caution">
    <text evidence="3">The sequence shown here is derived from an EMBL/GenBank/DDBJ whole genome shotgun (WGS) entry which is preliminary data.</text>
</comment>
<dbReference type="PROSITE" id="PS50995">
    <property type="entry name" value="HTH_MARR_2"/>
    <property type="match status" value="1"/>
</dbReference>
<dbReference type="Gene3D" id="1.10.10.10">
    <property type="entry name" value="Winged helix-like DNA-binding domain superfamily/Winged helix DNA-binding domain"/>
    <property type="match status" value="1"/>
</dbReference>
<dbReference type="Pfam" id="PF01047">
    <property type="entry name" value="MarR"/>
    <property type="match status" value="1"/>
</dbReference>
<dbReference type="InterPro" id="IPR036390">
    <property type="entry name" value="WH_DNA-bd_sf"/>
</dbReference>
<evidence type="ECO:0000256" key="1">
    <source>
        <dbReference type="ARBA" id="ARBA00023125"/>
    </source>
</evidence>
<dbReference type="Proteomes" id="UP000015344">
    <property type="component" value="Unassembled WGS sequence"/>
</dbReference>
<evidence type="ECO:0000313" key="3">
    <source>
        <dbReference type="EMBL" id="EPY07049.1"/>
    </source>
</evidence>
<feature type="domain" description="HTH marR-type" evidence="2">
    <location>
        <begin position="3"/>
        <end position="138"/>
    </location>
</feature>
<dbReference type="AlphaFoldDB" id="S9SQT8"/>
<dbReference type="PANTHER" id="PTHR33164">
    <property type="entry name" value="TRANSCRIPTIONAL REGULATOR, MARR FAMILY"/>
    <property type="match status" value="1"/>
</dbReference>
<evidence type="ECO:0000313" key="4">
    <source>
        <dbReference type="Proteomes" id="UP000015344"/>
    </source>
</evidence>
<evidence type="ECO:0000259" key="2">
    <source>
        <dbReference type="PROSITE" id="PS50995"/>
    </source>
</evidence>
<dbReference type="EMBL" id="ATMT01000047">
    <property type="protein sequence ID" value="EPY07049.1"/>
    <property type="molecule type" value="Genomic_DNA"/>
</dbReference>
<dbReference type="InterPro" id="IPR000835">
    <property type="entry name" value="HTH_MarR-typ"/>
</dbReference>
<protein>
    <submittedName>
        <fullName evidence="3">Regulatory protein MarR</fullName>
    </submittedName>
</protein>
<reference evidence="3 4" key="1">
    <citation type="submission" date="2013-05" db="EMBL/GenBank/DDBJ databases">
        <authorList>
            <person name="Strain E.A."/>
            <person name="Brown E."/>
            <person name="Allard M.W."/>
            <person name="Luo Y.L."/>
        </authorList>
    </citation>
    <scope>NUCLEOTIDE SEQUENCE [LARGE SCALE GENOMIC DNA]</scope>
    <source>
        <strain evidence="3 4">TS-15</strain>
    </source>
</reference>
<dbReference type="GO" id="GO:0006950">
    <property type="term" value="P:response to stress"/>
    <property type="evidence" value="ECO:0007669"/>
    <property type="project" value="TreeGrafter"/>
</dbReference>
<sequence length="145" mass="16948">MDKKALFHQFVSFTTSVHEVTHELTRDIKPEDITPVQYRILEYIAVSQPVTLSQISDCMHMSMPNTSRELKKLTEKSLCEKLESTDDRRKQLIQLSEAGQAMMDEAFGRISERFFERIKNSSEEDLKDIQRALEILQSHVFDVKR</sequence>
<dbReference type="eggNOG" id="COG1846">
    <property type="taxonomic scope" value="Bacteria"/>
</dbReference>
<dbReference type="SUPFAM" id="SSF46785">
    <property type="entry name" value="Winged helix' DNA-binding domain"/>
    <property type="match status" value="1"/>
</dbReference>